<evidence type="ECO:0000256" key="1">
    <source>
        <dbReference type="ARBA" id="ARBA00008325"/>
    </source>
</evidence>
<dbReference type="OrthoDB" id="447314at2759"/>
<evidence type="ECO:0000313" key="4">
    <source>
        <dbReference type="EMBL" id="TIA89929.1"/>
    </source>
</evidence>
<dbReference type="Pfam" id="PF09435">
    <property type="entry name" value="DUF2015"/>
    <property type="match status" value="1"/>
</dbReference>
<comment type="similarity">
    <text evidence="1">Belongs to the UPF0357 family.</text>
</comment>
<accession>A0A4T0FNH0</accession>
<evidence type="ECO:0000313" key="5">
    <source>
        <dbReference type="Proteomes" id="UP000310189"/>
    </source>
</evidence>
<evidence type="ECO:0000256" key="2">
    <source>
        <dbReference type="ARBA" id="ARBA00022729"/>
    </source>
</evidence>
<dbReference type="InterPro" id="IPR018559">
    <property type="entry name" value="DUF2015"/>
</dbReference>
<dbReference type="Proteomes" id="UP000310189">
    <property type="component" value="Unassembled WGS sequence"/>
</dbReference>
<dbReference type="PANTHER" id="PTHR28023">
    <property type="entry name" value="UPF0357 PROTEIN YCL012C"/>
    <property type="match status" value="1"/>
</dbReference>
<protein>
    <submittedName>
        <fullName evidence="4">Uncharacterized protein</fullName>
    </submittedName>
</protein>
<dbReference type="AlphaFoldDB" id="A0A4T0FNH0"/>
<keyword evidence="2" id="KW-0732">Signal</keyword>
<feature type="transmembrane region" description="Helical" evidence="3">
    <location>
        <begin position="6"/>
        <end position="25"/>
    </location>
</feature>
<proteinExistence type="inferred from homology"/>
<comment type="caution">
    <text evidence="4">The sequence shown here is derived from an EMBL/GenBank/DDBJ whole genome shotgun (WGS) entry which is preliminary data.</text>
</comment>
<keyword evidence="3" id="KW-0472">Membrane</keyword>
<gene>
    <name evidence="4" type="ORF">E3P99_01835</name>
</gene>
<keyword evidence="3" id="KW-1133">Transmembrane helix</keyword>
<dbReference type="EMBL" id="SPNW01000023">
    <property type="protein sequence ID" value="TIA89929.1"/>
    <property type="molecule type" value="Genomic_DNA"/>
</dbReference>
<reference evidence="4 5" key="1">
    <citation type="submission" date="2019-03" db="EMBL/GenBank/DDBJ databases">
        <title>Sequencing 23 genomes of Wallemia ichthyophaga.</title>
        <authorList>
            <person name="Gostincar C."/>
        </authorList>
    </citation>
    <scope>NUCLEOTIDE SEQUENCE [LARGE SCALE GENOMIC DNA]</scope>
    <source>
        <strain evidence="4 5">EXF-5753</strain>
    </source>
</reference>
<name>A0A4T0FNH0_9BASI</name>
<sequence>MEFRFNFKLGVAGVVAIAILAALYYKYRHKRQSTNSYIPLDFNNQIELGFRSDNFDTTQNVSDGDSRQGLDVAELREIQHLMKTNKLSFDQARLKRMEYTLTQNDIDESGLPRDPKFVQFSKPCMTDDVVEHLYLFSDALTSHITIITQFVLYHSAMESLLRKLSVVNLAEQTKASQTPIHLRDGNEFWEYLEKSSNQSSHSTPTSALSIRWSSDSIPPPVYSLPKIHLSYADKVKFGRYDHAEALQNEFEKLDIKPK</sequence>
<evidence type="ECO:0000256" key="3">
    <source>
        <dbReference type="SAM" id="Phobius"/>
    </source>
</evidence>
<keyword evidence="3" id="KW-0812">Transmembrane</keyword>
<keyword evidence="5" id="KW-1185">Reference proteome</keyword>
<organism evidence="4 5">
    <name type="scientific">Wallemia hederae</name>
    <dbReference type="NCBI Taxonomy" id="1540922"/>
    <lineage>
        <taxon>Eukaryota</taxon>
        <taxon>Fungi</taxon>
        <taxon>Dikarya</taxon>
        <taxon>Basidiomycota</taxon>
        <taxon>Wallemiomycotina</taxon>
        <taxon>Wallemiomycetes</taxon>
        <taxon>Wallemiales</taxon>
        <taxon>Wallemiaceae</taxon>
        <taxon>Wallemia</taxon>
    </lineage>
</organism>
<dbReference type="PANTHER" id="PTHR28023:SF1">
    <property type="entry name" value="UPF0357 PROTEIN YCL012C"/>
    <property type="match status" value="1"/>
</dbReference>